<gene>
    <name evidence="1" type="ORF">METZ01_LOCUS245987</name>
</gene>
<dbReference type="AlphaFoldDB" id="A0A382I2S1"/>
<protein>
    <submittedName>
        <fullName evidence="1">Uncharacterized protein</fullName>
    </submittedName>
</protein>
<name>A0A382I2S1_9ZZZZ</name>
<evidence type="ECO:0000313" key="1">
    <source>
        <dbReference type="EMBL" id="SVB93133.1"/>
    </source>
</evidence>
<organism evidence="1">
    <name type="scientific">marine metagenome</name>
    <dbReference type="NCBI Taxonomy" id="408172"/>
    <lineage>
        <taxon>unclassified sequences</taxon>
        <taxon>metagenomes</taxon>
        <taxon>ecological metagenomes</taxon>
    </lineage>
</organism>
<proteinExistence type="predicted"/>
<reference evidence="1" key="1">
    <citation type="submission" date="2018-05" db="EMBL/GenBank/DDBJ databases">
        <authorList>
            <person name="Lanie J.A."/>
            <person name="Ng W.-L."/>
            <person name="Kazmierczak K.M."/>
            <person name="Andrzejewski T.M."/>
            <person name="Davidsen T.M."/>
            <person name="Wayne K.J."/>
            <person name="Tettelin H."/>
            <person name="Glass J.I."/>
            <person name="Rusch D."/>
            <person name="Podicherti R."/>
            <person name="Tsui H.-C.T."/>
            <person name="Winkler M.E."/>
        </authorList>
    </citation>
    <scope>NUCLEOTIDE SEQUENCE</scope>
</reference>
<accession>A0A382I2S1</accession>
<dbReference type="EMBL" id="UINC01064451">
    <property type="protein sequence ID" value="SVB93133.1"/>
    <property type="molecule type" value="Genomic_DNA"/>
</dbReference>
<sequence>MAFEPVVISKNLKVFEPPGIYLVEDTSVTMKLRIWE</sequence>